<dbReference type="eggNOG" id="COG2207">
    <property type="taxonomic scope" value="Bacteria"/>
</dbReference>
<keyword evidence="1" id="KW-0805">Transcription regulation</keyword>
<feature type="domain" description="HTH araC/xylS-type" evidence="4">
    <location>
        <begin position="209"/>
        <end position="310"/>
    </location>
</feature>
<organism evidence="5 6">
    <name type="scientific">Maritimibacter alkaliphilus HTCC2654</name>
    <dbReference type="NCBI Taxonomy" id="314271"/>
    <lineage>
        <taxon>Bacteria</taxon>
        <taxon>Pseudomonadati</taxon>
        <taxon>Pseudomonadota</taxon>
        <taxon>Alphaproteobacteria</taxon>
        <taxon>Rhodobacterales</taxon>
        <taxon>Roseobacteraceae</taxon>
        <taxon>Maritimibacter</taxon>
    </lineage>
</organism>
<dbReference type="PANTHER" id="PTHR46796:SF6">
    <property type="entry name" value="ARAC SUBFAMILY"/>
    <property type="match status" value="1"/>
</dbReference>
<name>A3VDL3_9RHOB</name>
<dbReference type="PROSITE" id="PS01124">
    <property type="entry name" value="HTH_ARAC_FAMILY_2"/>
    <property type="match status" value="1"/>
</dbReference>
<protein>
    <submittedName>
        <fullName evidence="5">Helix-turn-helix, AraC type</fullName>
    </submittedName>
</protein>
<dbReference type="InterPro" id="IPR020449">
    <property type="entry name" value="Tscrpt_reg_AraC-type_HTH"/>
</dbReference>
<comment type="caution">
    <text evidence="5">The sequence shown here is derived from an EMBL/GenBank/DDBJ whole genome shotgun (WGS) entry which is preliminary data.</text>
</comment>
<dbReference type="PROSITE" id="PS00041">
    <property type="entry name" value="HTH_ARAC_FAMILY_1"/>
    <property type="match status" value="1"/>
</dbReference>
<dbReference type="STRING" id="314271.RB2654_02774"/>
<dbReference type="EMBL" id="AAMT01000004">
    <property type="protein sequence ID" value="EAQ13602.1"/>
    <property type="molecule type" value="Genomic_DNA"/>
</dbReference>
<evidence type="ECO:0000256" key="3">
    <source>
        <dbReference type="ARBA" id="ARBA00023163"/>
    </source>
</evidence>
<dbReference type="InterPro" id="IPR050204">
    <property type="entry name" value="AraC_XylS_family_regulators"/>
</dbReference>
<dbReference type="RefSeq" id="WP_008328485.1">
    <property type="nucleotide sequence ID" value="NZ_CH902578.1"/>
</dbReference>
<evidence type="ECO:0000313" key="6">
    <source>
        <dbReference type="Proteomes" id="UP000002931"/>
    </source>
</evidence>
<dbReference type="GO" id="GO:0003700">
    <property type="term" value="F:DNA-binding transcription factor activity"/>
    <property type="evidence" value="ECO:0007669"/>
    <property type="project" value="InterPro"/>
</dbReference>
<dbReference type="InterPro" id="IPR009057">
    <property type="entry name" value="Homeodomain-like_sf"/>
</dbReference>
<keyword evidence="2" id="KW-0238">DNA-binding</keyword>
<accession>A3VDL3</accession>
<dbReference type="Gene3D" id="1.10.10.60">
    <property type="entry name" value="Homeodomain-like"/>
    <property type="match status" value="1"/>
</dbReference>
<sequence>MNDMSTPVVRASGASFERQMNGLLRTRFDLRSDGARSYDGEIRKSYVSPHVRLADISFTPHSTRLKAGKSSRLGRSFLVSHQIEGHACVRQGGREAVIRPNQIFFIDTTQPFEIETDDIRTRSIYLDSHFWQEIFPERELYTATALDCDRGMGYTCKTMIDEMFGMEWDIQDRAMQRLAGCLANLLAVSMVTSNPLERTGLGSNEQTLQRIHEAILRNLADPDLDCARIAEEVGLSVRQVHAVFSGTGSTLMRHIWKRRLSRIASDLANANLSHKPVSTIAFEWGFNEAAHFSRQFKAEFGMPPAKYREHHVSNGGRVGSLN</sequence>
<dbReference type="InterPro" id="IPR018062">
    <property type="entry name" value="HTH_AraC-typ_CS"/>
</dbReference>
<dbReference type="OrthoDB" id="8004517at2"/>
<dbReference type="GO" id="GO:0043565">
    <property type="term" value="F:sequence-specific DNA binding"/>
    <property type="evidence" value="ECO:0007669"/>
    <property type="project" value="InterPro"/>
</dbReference>
<evidence type="ECO:0000256" key="2">
    <source>
        <dbReference type="ARBA" id="ARBA00023125"/>
    </source>
</evidence>
<dbReference type="PANTHER" id="PTHR46796">
    <property type="entry name" value="HTH-TYPE TRANSCRIPTIONAL ACTIVATOR RHAS-RELATED"/>
    <property type="match status" value="1"/>
</dbReference>
<dbReference type="PRINTS" id="PR00032">
    <property type="entry name" value="HTHARAC"/>
</dbReference>
<reference evidence="5 6" key="1">
    <citation type="journal article" date="2010" name="J. Bacteriol.">
        <title>Genome sequences of Pelagibaca bermudensis HTCC2601T and Maritimibacter alkaliphilus HTCC2654T, the type strains of two marine Roseobacter genera.</title>
        <authorList>
            <person name="Thrash J.C."/>
            <person name="Cho J.C."/>
            <person name="Ferriera S."/>
            <person name="Johnson J."/>
            <person name="Vergin K.L."/>
            <person name="Giovannoni S.J."/>
        </authorList>
    </citation>
    <scope>NUCLEOTIDE SEQUENCE [LARGE SCALE GENOMIC DNA]</scope>
    <source>
        <strain evidence="5 6">HTCC2654</strain>
    </source>
</reference>
<evidence type="ECO:0000256" key="1">
    <source>
        <dbReference type="ARBA" id="ARBA00023015"/>
    </source>
</evidence>
<proteinExistence type="predicted"/>
<dbReference type="Pfam" id="PF14525">
    <property type="entry name" value="AraC_binding_2"/>
    <property type="match status" value="1"/>
</dbReference>
<dbReference type="Pfam" id="PF12833">
    <property type="entry name" value="HTH_18"/>
    <property type="match status" value="1"/>
</dbReference>
<dbReference type="InterPro" id="IPR018060">
    <property type="entry name" value="HTH_AraC"/>
</dbReference>
<gene>
    <name evidence="5" type="ORF">RB2654_02774</name>
</gene>
<evidence type="ECO:0000313" key="5">
    <source>
        <dbReference type="EMBL" id="EAQ13602.1"/>
    </source>
</evidence>
<dbReference type="AlphaFoldDB" id="A3VDL3"/>
<dbReference type="SUPFAM" id="SSF46689">
    <property type="entry name" value="Homeodomain-like"/>
    <property type="match status" value="1"/>
</dbReference>
<keyword evidence="3" id="KW-0804">Transcription</keyword>
<dbReference type="Proteomes" id="UP000002931">
    <property type="component" value="Unassembled WGS sequence"/>
</dbReference>
<dbReference type="SMART" id="SM00342">
    <property type="entry name" value="HTH_ARAC"/>
    <property type="match status" value="1"/>
</dbReference>
<dbReference type="InterPro" id="IPR035418">
    <property type="entry name" value="AraC-bd_2"/>
</dbReference>
<dbReference type="HOGENOM" id="CLU_049704_1_0_5"/>
<evidence type="ECO:0000259" key="4">
    <source>
        <dbReference type="PROSITE" id="PS01124"/>
    </source>
</evidence>
<keyword evidence="6" id="KW-1185">Reference proteome</keyword>